<dbReference type="InterPro" id="IPR011006">
    <property type="entry name" value="CheY-like_superfamily"/>
</dbReference>
<sequence>MVEDDALVRWVTTDVLETSGYEVISAQTADEALLILEERNDIRAIVTDINMPGTMNGLEFAALARDCWPDLVIIIASGRVRPSTDELPPKTCFLPKPYSTEDLMRALSSF</sequence>
<name>A0A917FDV9_9HYPH</name>
<evidence type="ECO:0000256" key="3">
    <source>
        <dbReference type="ARBA" id="ARBA00023163"/>
    </source>
</evidence>
<evidence type="ECO:0000256" key="2">
    <source>
        <dbReference type="ARBA" id="ARBA00023015"/>
    </source>
</evidence>
<dbReference type="SMART" id="SM00448">
    <property type="entry name" value="REC"/>
    <property type="match status" value="1"/>
</dbReference>
<feature type="domain" description="Response regulatory" evidence="5">
    <location>
        <begin position="1"/>
        <end position="110"/>
    </location>
</feature>
<dbReference type="AlphaFoldDB" id="A0A917FDV9"/>
<dbReference type="PROSITE" id="PS50110">
    <property type="entry name" value="RESPONSE_REGULATORY"/>
    <property type="match status" value="1"/>
</dbReference>
<dbReference type="InterPro" id="IPR001789">
    <property type="entry name" value="Sig_transdc_resp-reg_receiver"/>
</dbReference>
<dbReference type="Pfam" id="PF00072">
    <property type="entry name" value="Response_reg"/>
    <property type="match status" value="1"/>
</dbReference>
<reference evidence="6" key="2">
    <citation type="submission" date="2020-09" db="EMBL/GenBank/DDBJ databases">
        <authorList>
            <person name="Sun Q."/>
            <person name="Sedlacek I."/>
        </authorList>
    </citation>
    <scope>NUCLEOTIDE SEQUENCE</scope>
    <source>
        <strain evidence="6">CCM 7897</strain>
    </source>
</reference>
<dbReference type="PANTHER" id="PTHR44591">
    <property type="entry name" value="STRESS RESPONSE REGULATOR PROTEIN 1"/>
    <property type="match status" value="1"/>
</dbReference>
<dbReference type="GO" id="GO:0000160">
    <property type="term" value="P:phosphorelay signal transduction system"/>
    <property type="evidence" value="ECO:0007669"/>
    <property type="project" value="InterPro"/>
</dbReference>
<dbReference type="InterPro" id="IPR050595">
    <property type="entry name" value="Bact_response_regulator"/>
</dbReference>
<keyword evidence="7" id="KW-1185">Reference proteome</keyword>
<dbReference type="Proteomes" id="UP000606044">
    <property type="component" value="Unassembled WGS sequence"/>
</dbReference>
<dbReference type="EMBL" id="BMCT01000004">
    <property type="protein sequence ID" value="GGF69955.1"/>
    <property type="molecule type" value="Genomic_DNA"/>
</dbReference>
<proteinExistence type="predicted"/>
<keyword evidence="2" id="KW-0805">Transcription regulation</keyword>
<dbReference type="Gene3D" id="3.40.50.2300">
    <property type="match status" value="1"/>
</dbReference>
<evidence type="ECO:0000256" key="1">
    <source>
        <dbReference type="ARBA" id="ARBA00022553"/>
    </source>
</evidence>
<evidence type="ECO:0000313" key="7">
    <source>
        <dbReference type="Proteomes" id="UP000606044"/>
    </source>
</evidence>
<protein>
    <recommendedName>
        <fullName evidence="5">Response regulatory domain-containing protein</fullName>
    </recommendedName>
</protein>
<gene>
    <name evidence="6" type="ORF">GCM10007301_32100</name>
</gene>
<feature type="modified residue" description="4-aspartylphosphate" evidence="4">
    <location>
        <position position="48"/>
    </location>
</feature>
<evidence type="ECO:0000313" key="6">
    <source>
        <dbReference type="EMBL" id="GGF69955.1"/>
    </source>
</evidence>
<accession>A0A917FDV9</accession>
<keyword evidence="1 4" id="KW-0597">Phosphoprotein</keyword>
<dbReference type="PANTHER" id="PTHR44591:SF3">
    <property type="entry name" value="RESPONSE REGULATORY DOMAIN-CONTAINING PROTEIN"/>
    <property type="match status" value="1"/>
</dbReference>
<keyword evidence="3" id="KW-0804">Transcription</keyword>
<reference evidence="6" key="1">
    <citation type="journal article" date="2014" name="Int. J. Syst. Evol. Microbiol.">
        <title>Complete genome sequence of Corynebacterium casei LMG S-19264T (=DSM 44701T), isolated from a smear-ripened cheese.</title>
        <authorList>
            <consortium name="US DOE Joint Genome Institute (JGI-PGF)"/>
            <person name="Walter F."/>
            <person name="Albersmeier A."/>
            <person name="Kalinowski J."/>
            <person name="Ruckert C."/>
        </authorList>
    </citation>
    <scope>NUCLEOTIDE SEQUENCE</scope>
    <source>
        <strain evidence="6">CCM 7897</strain>
    </source>
</reference>
<evidence type="ECO:0000256" key="4">
    <source>
        <dbReference type="PROSITE-ProRule" id="PRU00169"/>
    </source>
</evidence>
<comment type="caution">
    <text evidence="6">The sequence shown here is derived from an EMBL/GenBank/DDBJ whole genome shotgun (WGS) entry which is preliminary data.</text>
</comment>
<evidence type="ECO:0000259" key="5">
    <source>
        <dbReference type="PROSITE" id="PS50110"/>
    </source>
</evidence>
<dbReference type="SUPFAM" id="SSF52172">
    <property type="entry name" value="CheY-like"/>
    <property type="match status" value="1"/>
</dbReference>
<organism evidence="6 7">
    <name type="scientific">Azorhizobium oxalatiphilum</name>
    <dbReference type="NCBI Taxonomy" id="980631"/>
    <lineage>
        <taxon>Bacteria</taxon>
        <taxon>Pseudomonadati</taxon>
        <taxon>Pseudomonadota</taxon>
        <taxon>Alphaproteobacteria</taxon>
        <taxon>Hyphomicrobiales</taxon>
        <taxon>Xanthobacteraceae</taxon>
        <taxon>Azorhizobium</taxon>
    </lineage>
</organism>